<dbReference type="InterPro" id="IPR004358">
    <property type="entry name" value="Sig_transdc_His_kin-like_C"/>
</dbReference>
<keyword evidence="3" id="KW-0597">Phosphoprotein</keyword>
<feature type="domain" description="Histidine kinase" evidence="9">
    <location>
        <begin position="140"/>
        <end position="356"/>
    </location>
</feature>
<dbReference type="Pfam" id="PF00512">
    <property type="entry name" value="HisKA"/>
    <property type="match status" value="1"/>
</dbReference>
<evidence type="ECO:0000259" key="9">
    <source>
        <dbReference type="PROSITE" id="PS50109"/>
    </source>
</evidence>
<keyword evidence="6" id="KW-0418">Kinase</keyword>
<dbReference type="RefSeq" id="WP_405337206.1">
    <property type="nucleotide sequence ID" value="NZ_JBANFI010000002.1"/>
</dbReference>
<proteinExistence type="predicted"/>
<dbReference type="InterPro" id="IPR013767">
    <property type="entry name" value="PAS_fold"/>
</dbReference>
<evidence type="ECO:0000313" key="11">
    <source>
        <dbReference type="Proteomes" id="UP001621714"/>
    </source>
</evidence>
<sequence>MSPISELPRHLLENLTTAVLLLEQNLNLTYMNPAAEMLLAASLTRFRHQPLPALFQEPEDGLSTLREAALTGHPFTKREACLQLHHGETLTVDYTVSPIAELAHQAQLIVEIFPRDRQLRISREEDLVNKQETVRALVRGMAHEIKNPLGGIRGAAQLLERALPDDQLKDYTQVIIEEADRLRNLVDRMLGPNQLPAMRLLNIHEVLERVYTLAQAEFGDHIRLIRDYDPSLPEFYGDPEQLIQAVLNIVRNAMQALIESGHTQGRIILQSRAKRQFTLGAERHRLVCQVKIIDNGPGIPEGMQENIFYPMVSGRAQGTGLGLTIAQAALQKHQGLIECTSQPGHTEFRLLIPFDASEAEQKQGVTL</sequence>
<name>A0ABW8PUW8_9GAMM</name>
<dbReference type="EC" id="2.7.13.3" evidence="2"/>
<keyword evidence="11" id="KW-1185">Reference proteome</keyword>
<dbReference type="InterPro" id="IPR036097">
    <property type="entry name" value="HisK_dim/P_sf"/>
</dbReference>
<evidence type="ECO:0000313" key="10">
    <source>
        <dbReference type="EMBL" id="MFK7160075.1"/>
    </source>
</evidence>
<dbReference type="NCBIfam" id="NF008293">
    <property type="entry name" value="PRK11073.1"/>
    <property type="match status" value="1"/>
</dbReference>
<dbReference type="SUPFAM" id="SSF55874">
    <property type="entry name" value="ATPase domain of HSP90 chaperone/DNA topoisomerase II/histidine kinase"/>
    <property type="match status" value="1"/>
</dbReference>
<comment type="catalytic activity">
    <reaction evidence="1">
        <text>ATP + protein L-histidine = ADP + protein N-phospho-L-histidine.</text>
        <dbReference type="EC" id="2.7.13.3"/>
    </reaction>
</comment>
<evidence type="ECO:0000256" key="5">
    <source>
        <dbReference type="ARBA" id="ARBA00022741"/>
    </source>
</evidence>
<keyword evidence="7" id="KW-0067">ATP-binding</keyword>
<dbReference type="PRINTS" id="PR00344">
    <property type="entry name" value="BCTRLSENSOR"/>
</dbReference>
<dbReference type="PANTHER" id="PTHR43065:SF16">
    <property type="entry name" value="SENSORY HISTIDINE KINASE_PHOSPHATASE NTRB"/>
    <property type="match status" value="1"/>
</dbReference>
<organism evidence="10 11">
    <name type="scientific">Marinospirillum alkalitolerans</name>
    <dbReference type="NCBI Taxonomy" id="3123374"/>
    <lineage>
        <taxon>Bacteria</taxon>
        <taxon>Pseudomonadati</taxon>
        <taxon>Pseudomonadota</taxon>
        <taxon>Gammaproteobacteria</taxon>
        <taxon>Oceanospirillales</taxon>
        <taxon>Oceanospirillaceae</taxon>
        <taxon>Marinospirillum</taxon>
    </lineage>
</organism>
<dbReference type="PROSITE" id="PS50109">
    <property type="entry name" value="HIS_KIN"/>
    <property type="match status" value="1"/>
</dbReference>
<dbReference type="SUPFAM" id="SSF55785">
    <property type="entry name" value="PYP-like sensor domain (PAS domain)"/>
    <property type="match status" value="1"/>
</dbReference>
<evidence type="ECO:0000256" key="7">
    <source>
        <dbReference type="ARBA" id="ARBA00022840"/>
    </source>
</evidence>
<protein>
    <recommendedName>
        <fullName evidence="2">histidine kinase</fullName>
        <ecNumber evidence="2">2.7.13.3</ecNumber>
    </recommendedName>
</protein>
<keyword evidence="5" id="KW-0547">Nucleotide-binding</keyword>
<dbReference type="InterPro" id="IPR005467">
    <property type="entry name" value="His_kinase_dom"/>
</dbReference>
<dbReference type="Gene3D" id="1.10.287.130">
    <property type="match status" value="1"/>
</dbReference>
<dbReference type="InterPro" id="IPR003661">
    <property type="entry name" value="HisK_dim/P_dom"/>
</dbReference>
<dbReference type="Pfam" id="PF02518">
    <property type="entry name" value="HATPase_c"/>
    <property type="match status" value="1"/>
</dbReference>
<dbReference type="Gene3D" id="3.30.450.20">
    <property type="entry name" value="PAS domain"/>
    <property type="match status" value="1"/>
</dbReference>
<accession>A0ABW8PUW8</accession>
<evidence type="ECO:0000256" key="4">
    <source>
        <dbReference type="ARBA" id="ARBA00022679"/>
    </source>
</evidence>
<keyword evidence="4" id="KW-0808">Transferase</keyword>
<dbReference type="EMBL" id="JBANFI010000002">
    <property type="protein sequence ID" value="MFK7160075.1"/>
    <property type="molecule type" value="Genomic_DNA"/>
</dbReference>
<dbReference type="Pfam" id="PF00989">
    <property type="entry name" value="PAS"/>
    <property type="match status" value="1"/>
</dbReference>
<dbReference type="InterPro" id="IPR035965">
    <property type="entry name" value="PAS-like_dom_sf"/>
</dbReference>
<dbReference type="PANTHER" id="PTHR43065">
    <property type="entry name" value="SENSOR HISTIDINE KINASE"/>
    <property type="match status" value="1"/>
</dbReference>
<dbReference type="CDD" id="cd00082">
    <property type="entry name" value="HisKA"/>
    <property type="match status" value="1"/>
</dbReference>
<dbReference type="Proteomes" id="UP001621714">
    <property type="component" value="Unassembled WGS sequence"/>
</dbReference>
<evidence type="ECO:0000256" key="1">
    <source>
        <dbReference type="ARBA" id="ARBA00000085"/>
    </source>
</evidence>
<reference evidence="10 11" key="1">
    <citation type="submission" date="2024-02" db="EMBL/GenBank/DDBJ databases">
        <title>Marinospirillum sp. MEB 164 isolated from Lonar lake sediment.</title>
        <authorList>
            <person name="Joshi A."/>
            <person name="Thite S."/>
        </authorList>
    </citation>
    <scope>NUCLEOTIDE SEQUENCE [LARGE SCALE GENOMIC DNA]</scope>
    <source>
        <strain evidence="10 11">MEB164</strain>
    </source>
</reference>
<dbReference type="SUPFAM" id="SSF47384">
    <property type="entry name" value="Homodimeric domain of signal transducing histidine kinase"/>
    <property type="match status" value="1"/>
</dbReference>
<evidence type="ECO:0000256" key="8">
    <source>
        <dbReference type="ARBA" id="ARBA00023012"/>
    </source>
</evidence>
<keyword evidence="8" id="KW-0902">Two-component regulatory system</keyword>
<dbReference type="InterPro" id="IPR003594">
    <property type="entry name" value="HATPase_dom"/>
</dbReference>
<dbReference type="SMART" id="SM00388">
    <property type="entry name" value="HisKA"/>
    <property type="match status" value="1"/>
</dbReference>
<dbReference type="SMART" id="SM00387">
    <property type="entry name" value="HATPase_c"/>
    <property type="match status" value="1"/>
</dbReference>
<dbReference type="Gene3D" id="3.30.565.10">
    <property type="entry name" value="Histidine kinase-like ATPase, C-terminal domain"/>
    <property type="match status" value="1"/>
</dbReference>
<evidence type="ECO:0000256" key="3">
    <source>
        <dbReference type="ARBA" id="ARBA00022553"/>
    </source>
</evidence>
<dbReference type="InterPro" id="IPR036890">
    <property type="entry name" value="HATPase_C_sf"/>
</dbReference>
<comment type="caution">
    <text evidence="10">The sequence shown here is derived from an EMBL/GenBank/DDBJ whole genome shotgun (WGS) entry which is preliminary data.</text>
</comment>
<evidence type="ECO:0000256" key="6">
    <source>
        <dbReference type="ARBA" id="ARBA00022777"/>
    </source>
</evidence>
<evidence type="ECO:0000256" key="2">
    <source>
        <dbReference type="ARBA" id="ARBA00012438"/>
    </source>
</evidence>
<gene>
    <name evidence="10" type="primary">glnL</name>
    <name evidence="10" type="ORF">V6U78_03380</name>
</gene>